<dbReference type="Proteomes" id="UP000678393">
    <property type="component" value="Unassembled WGS sequence"/>
</dbReference>
<dbReference type="EMBL" id="CAJHNH020000848">
    <property type="protein sequence ID" value="CAG5120177.1"/>
    <property type="molecule type" value="Genomic_DNA"/>
</dbReference>
<dbReference type="InterPro" id="IPR052394">
    <property type="entry name" value="LRR-containing"/>
</dbReference>
<sequence length="212" mass="23208">VNKTLKSLYLADNKFSHLAGKQLGAAIGQNETLETLDLSWNQFREGGAAKLLEGVKDNIGLKTLNLAFNAFNHGACKPTQSLGTTLSGNSTLRSLDVSNNRLSDSDLFMVAKGIKKNETLEILKIGQNVVSYRGTAVLIKVVVSSENCRITLLDMTDLPIAKDSLSDVEILRSRGVKVVHGPVHQTETKFDSESPATKTDKKRNEKNLKKKR</sequence>
<evidence type="ECO:0000313" key="3">
    <source>
        <dbReference type="Proteomes" id="UP000678393"/>
    </source>
</evidence>
<dbReference type="AlphaFoldDB" id="A0A8S3YSN1"/>
<comment type="caution">
    <text evidence="2">The sequence shown here is derived from an EMBL/GenBank/DDBJ whole genome shotgun (WGS) entry which is preliminary data.</text>
</comment>
<dbReference type="Gene3D" id="3.80.10.10">
    <property type="entry name" value="Ribonuclease Inhibitor"/>
    <property type="match status" value="2"/>
</dbReference>
<reference evidence="2" key="1">
    <citation type="submission" date="2021-04" db="EMBL/GenBank/DDBJ databases">
        <authorList>
            <consortium name="Molecular Ecology Group"/>
        </authorList>
    </citation>
    <scope>NUCLEOTIDE SEQUENCE</scope>
</reference>
<protein>
    <submittedName>
        <fullName evidence="2">Uncharacterized protein</fullName>
    </submittedName>
</protein>
<feature type="compositionally biased region" description="Basic and acidic residues" evidence="1">
    <location>
        <begin position="186"/>
        <end position="212"/>
    </location>
</feature>
<gene>
    <name evidence="2" type="ORF">CUNI_LOCUS5735</name>
</gene>
<dbReference type="PANTHER" id="PTHR24114:SF50">
    <property type="entry name" value="RNI-LIKE PROTEIN"/>
    <property type="match status" value="1"/>
</dbReference>
<accession>A0A8S3YSN1</accession>
<dbReference type="OrthoDB" id="120976at2759"/>
<dbReference type="InterPro" id="IPR032675">
    <property type="entry name" value="LRR_dom_sf"/>
</dbReference>
<feature type="region of interest" description="Disordered" evidence="1">
    <location>
        <begin position="182"/>
        <end position="212"/>
    </location>
</feature>
<name>A0A8S3YSN1_9EUPU</name>
<organism evidence="2 3">
    <name type="scientific">Candidula unifasciata</name>
    <dbReference type="NCBI Taxonomy" id="100452"/>
    <lineage>
        <taxon>Eukaryota</taxon>
        <taxon>Metazoa</taxon>
        <taxon>Spiralia</taxon>
        <taxon>Lophotrochozoa</taxon>
        <taxon>Mollusca</taxon>
        <taxon>Gastropoda</taxon>
        <taxon>Heterobranchia</taxon>
        <taxon>Euthyneura</taxon>
        <taxon>Panpulmonata</taxon>
        <taxon>Eupulmonata</taxon>
        <taxon>Stylommatophora</taxon>
        <taxon>Helicina</taxon>
        <taxon>Helicoidea</taxon>
        <taxon>Geomitridae</taxon>
        <taxon>Candidula</taxon>
    </lineage>
</organism>
<evidence type="ECO:0000313" key="2">
    <source>
        <dbReference type="EMBL" id="CAG5120177.1"/>
    </source>
</evidence>
<dbReference type="PANTHER" id="PTHR24114">
    <property type="entry name" value="LEUCINE RICH REPEAT FAMILY PROTEIN"/>
    <property type="match status" value="1"/>
</dbReference>
<dbReference type="SUPFAM" id="SSF52047">
    <property type="entry name" value="RNI-like"/>
    <property type="match status" value="1"/>
</dbReference>
<keyword evidence="3" id="KW-1185">Reference proteome</keyword>
<feature type="non-terminal residue" evidence="2">
    <location>
        <position position="1"/>
    </location>
</feature>
<dbReference type="InterPro" id="IPR001611">
    <property type="entry name" value="Leu-rich_rpt"/>
</dbReference>
<evidence type="ECO:0000256" key="1">
    <source>
        <dbReference type="SAM" id="MobiDB-lite"/>
    </source>
</evidence>
<proteinExistence type="predicted"/>
<dbReference type="Pfam" id="PF13516">
    <property type="entry name" value="LRR_6"/>
    <property type="match status" value="2"/>
</dbReference>
<dbReference type="SMART" id="SM00368">
    <property type="entry name" value="LRR_RI"/>
    <property type="match status" value="4"/>
</dbReference>